<keyword evidence="1" id="KW-0472">Membrane</keyword>
<dbReference type="AlphaFoldDB" id="A0A3L7AGN1"/>
<evidence type="ECO:0000313" key="2">
    <source>
        <dbReference type="EMBL" id="RLP79184.1"/>
    </source>
</evidence>
<accession>A0A3L7AGN1</accession>
<dbReference type="InterPro" id="IPR010699">
    <property type="entry name" value="DUF1275"/>
</dbReference>
<gene>
    <name evidence="2" type="ORF">D9V34_15350</name>
</gene>
<feature type="transmembrane region" description="Helical" evidence="1">
    <location>
        <begin position="133"/>
        <end position="152"/>
    </location>
</feature>
<keyword evidence="1" id="KW-0812">Transmembrane</keyword>
<name>A0A3L7AGN1_9MICO</name>
<dbReference type="PANTHER" id="PTHR37488">
    <property type="entry name" value="DUF1275 DOMAIN-CONTAINING PROTEIN"/>
    <property type="match status" value="1"/>
</dbReference>
<proteinExistence type="predicted"/>
<dbReference type="Proteomes" id="UP000269438">
    <property type="component" value="Unassembled WGS sequence"/>
</dbReference>
<evidence type="ECO:0000256" key="1">
    <source>
        <dbReference type="SAM" id="Phobius"/>
    </source>
</evidence>
<feature type="transmembrane region" description="Helical" evidence="1">
    <location>
        <begin position="189"/>
        <end position="207"/>
    </location>
</feature>
<reference evidence="2 3" key="1">
    <citation type="submission" date="2018-10" db="EMBL/GenBank/DDBJ databases">
        <authorList>
            <person name="Li J."/>
        </authorList>
    </citation>
    <scope>NUCLEOTIDE SEQUENCE [LARGE SCALE GENOMIC DNA]</scope>
    <source>
        <strain evidence="2 3">JCM 11654</strain>
    </source>
</reference>
<dbReference type="OrthoDB" id="4272751at2"/>
<feature type="transmembrane region" description="Helical" evidence="1">
    <location>
        <begin position="51"/>
        <end position="72"/>
    </location>
</feature>
<comment type="caution">
    <text evidence="2">The sequence shown here is derived from an EMBL/GenBank/DDBJ whole genome shotgun (WGS) entry which is preliminary data.</text>
</comment>
<dbReference type="EMBL" id="RCUY01000015">
    <property type="protein sequence ID" value="RLP79184.1"/>
    <property type="molecule type" value="Genomic_DNA"/>
</dbReference>
<feature type="transmembrane region" description="Helical" evidence="1">
    <location>
        <begin position="108"/>
        <end position="127"/>
    </location>
</feature>
<feature type="transmembrane region" description="Helical" evidence="1">
    <location>
        <begin position="20"/>
        <end position="39"/>
    </location>
</feature>
<organism evidence="2 3">
    <name type="scientific">Mycetocola lacteus</name>
    <dbReference type="NCBI Taxonomy" id="76637"/>
    <lineage>
        <taxon>Bacteria</taxon>
        <taxon>Bacillati</taxon>
        <taxon>Actinomycetota</taxon>
        <taxon>Actinomycetes</taxon>
        <taxon>Micrococcales</taxon>
        <taxon>Microbacteriaceae</taxon>
        <taxon>Mycetocola</taxon>
    </lineage>
</organism>
<dbReference type="PANTHER" id="PTHR37488:SF2">
    <property type="entry name" value="DUF1275 DOMAIN-CONTAINING PROTEIN"/>
    <property type="match status" value="1"/>
</dbReference>
<keyword evidence="3" id="KW-1185">Reference proteome</keyword>
<dbReference type="RefSeq" id="WP_121689362.1">
    <property type="nucleotide sequence ID" value="NZ_RCUY01000015.1"/>
</dbReference>
<dbReference type="Pfam" id="PF06912">
    <property type="entry name" value="DUF1275"/>
    <property type="match status" value="1"/>
</dbReference>
<protein>
    <submittedName>
        <fullName evidence="2">DUF1275 domain-containing protein</fullName>
    </submittedName>
</protein>
<sequence>MSATNATALPPARFSLAGPKFGTALPVLLLVLTAVTGIVDAISVLELGRVFVANMTGNVVSIGFALAGAPHFSLTGSIFALAGYILGAGLGGYVMARIHLAPVRAFRNVMAVVVLAFAGVVALAWVTGAEAPMIQHIMVALMATALGVQGAAARALGVPDLSTTVLTMTITGLVADIWGGKSGALTRRILAVAAMLLGAFVGGVLVLNAGIPVALSVVLLIQIVVLVSMWNLARKS</sequence>
<evidence type="ECO:0000313" key="3">
    <source>
        <dbReference type="Proteomes" id="UP000269438"/>
    </source>
</evidence>
<feature type="transmembrane region" description="Helical" evidence="1">
    <location>
        <begin position="213"/>
        <end position="233"/>
    </location>
</feature>
<feature type="transmembrane region" description="Helical" evidence="1">
    <location>
        <begin position="78"/>
        <end position="96"/>
    </location>
</feature>
<keyword evidence="1" id="KW-1133">Transmembrane helix</keyword>